<keyword evidence="3" id="KW-1185">Reference proteome</keyword>
<accession>A0A0E0FJD8</accession>
<dbReference type="PANTHER" id="PTHR33086:SF6">
    <property type="entry name" value="OS01G0245532 PROTEIN"/>
    <property type="match status" value="1"/>
</dbReference>
<feature type="domain" description="DUF1618" evidence="1">
    <location>
        <begin position="638"/>
        <end position="762"/>
    </location>
</feature>
<dbReference type="Gramene" id="ONIVA01G11750.1">
    <property type="protein sequence ID" value="ONIVA01G11750.1"/>
    <property type="gene ID" value="ONIVA01G11750"/>
</dbReference>
<feature type="domain" description="DUF1618" evidence="1">
    <location>
        <begin position="234"/>
        <end position="289"/>
    </location>
</feature>
<evidence type="ECO:0000313" key="2">
    <source>
        <dbReference type="EnsemblPlants" id="ONIVA01G11750.1"/>
    </source>
</evidence>
<dbReference type="OMA" id="QAPRCIK"/>
<organism evidence="2">
    <name type="scientific">Oryza nivara</name>
    <name type="common">Indian wild rice</name>
    <name type="synonym">Oryza sativa f. spontanea</name>
    <dbReference type="NCBI Taxonomy" id="4536"/>
    <lineage>
        <taxon>Eukaryota</taxon>
        <taxon>Viridiplantae</taxon>
        <taxon>Streptophyta</taxon>
        <taxon>Embryophyta</taxon>
        <taxon>Tracheophyta</taxon>
        <taxon>Spermatophyta</taxon>
        <taxon>Magnoliopsida</taxon>
        <taxon>Liliopsida</taxon>
        <taxon>Poales</taxon>
        <taxon>Poaceae</taxon>
        <taxon>BOP clade</taxon>
        <taxon>Oryzoideae</taxon>
        <taxon>Oryzeae</taxon>
        <taxon>Oryzinae</taxon>
        <taxon>Oryza</taxon>
    </lineage>
</organism>
<dbReference type="HOGENOM" id="CLU_232556_0_0_1"/>
<reference evidence="2" key="1">
    <citation type="submission" date="2015-04" db="UniProtKB">
        <authorList>
            <consortium name="EnsemblPlants"/>
        </authorList>
    </citation>
    <scope>IDENTIFICATION</scope>
    <source>
        <strain evidence="2">SL10</strain>
    </source>
</reference>
<sequence length="2088" mass="233576">MEHSPHLFDGAAPNFRRDERMAAPPREATWVILACVPSVSSSDGDFEAGDHLAFDWRDPPGVSLLTLRQSDSVFVSPAPRDFCPDRDDHPYVVAVDSAGGLLLRGARRSAHDFGPGVALGFDPAPSCANDGGYILCHATLRMAYLYPPCSDEYRLLYAGNVGMIRRTAADGDHPIRLLAELQIESGNGIHRATLLRYSQELGLGGWASTKVNYPPGRRSWCGDGVIVHAGMLWWVDLSFGLLTCDVFAAKPDMRFVPLPEGCKLPYSSDADHAKHRCVNVSDGELAFITSRNSWMFAVDLVTRIVLECKKYKMPQLPTMYHSSRHNLTDELDLNFSSDKADELLSTTGRLFINPRFQELRNATAFPKYLSFVIVKATDAYEASCLMRDFVSHVSMDGSNIVPRVSGESIHSPHLFDGAAPKFRRDERMAAPPREATWVILACVPSVSSSDSDFEAGDHLAFDWRDPPGVSLLTLRQSDSVPVSPAPRDFCPDRDDHPYVVAVDSAGGLLLRGARRSAHDFGPGVALGFDPAPSCTNDGGYILCHATLRMAYLYPPCSDEYRLLYAGNVGMIRRTADRDHLIRLLAELQIESGNGIHRATLLRYSHELGGWASTKVNYPPGRRSWCGDGVIVHAGMLWWVDLSFGLLTCDVFAAKPDMRFVPLPEGCKLPYSSDADHAKHRCVNVSDGELAFVQIHDYDAAAGRGAPSTIMISLWTLQQSDAGKESVWSLRHRVRVDEIWDHVTYRKTMMPRRVPVLALLHPKELGVVFFFQITSRNSWMFAVDLVTRIVLECKKYKMPQLPTMYHSSRHNLTDELDLNFTSDKADELLSTTGRLFINPRFQELRNATAFPKYLSFVIVKATDAYEALCLMRNFVSHVSMDGSNIVPRVSAETGHRRGGRHRQAPRCIKASAGNKMRYVQIHGPPDEQVVTIWTLDDRVHARWRREYEVPFVETWDGKRYKRSEMERKEERAAEEMQMREAAKGWWVILVSVPHVAHDEFHFPPGTELRLNFGAPPFASRITVPRRIAPDRKAIDNYPYLAAADERHGRLLLYATQGPDPEPRPALDAFYLRPLGVHHGFAKAYFICDTTTREASRLPDPDHPFAILHPGNVGLLCYSISFYVAELQPAPASGTATLLLYRSDSDAWVDEELSYPPHDRPWGGNGMVSHQDGLWWVDLSYGLLTCDVVYGDDPPDLHYVPLPQDSELPAGTPDLEKRRCVGVSAGRLRYVQIDDEPDGDPIVRMWTLLDEDAGEWGFDCAASFVAIWDDEAYKATKLPRQVPAVALIHPTGPGDVVYFFLRSRIFAVDVRARRLLEWRFFEMLHPPMRYHSSQFVPMSEAPPMEKVDTAVKDRRWQKKDGRKWVLLACVTHVVRGDYFEAGMDNVIKAALAPRATRLVVHRSIAPRRKTIDDHPFVAGADCHGRLLLYASQGPEPEPPVLDGFYRGPLGEHHGFPKAYFICDTLKHKSTRLPDHGFPILHPGNAGLVAITKTIFHVADLHPIVGSDKAALLIYFSVPEIWATHVVDYPPRDRPWGGNGVVVHKTIVWWLDLSYGLLSCDISARRQNLRFVPLPPDCELPPGTPDLDKRRCVGFRGDDLRYMGIHEREYDGKPVVSMWTLVDQDARTWRLDCQPLVKDIWNDEGYKATKLPREIPTVAFIHPELPGNVAYFFMRSRLFGVNLYTRKVLEWQFFAMLNPPMRYHSSRFVRAWACPNSAMASSPTSRDRDMAAAVVVEEEVGDAQPRQEWIMLAAVPDVRRSSRMFPPGTDFVLALKKPPHVSHVTVAARIAPGLPATPTRFPYVVAIDAGGAFLLCVTQRAREPPLATGADASVGRARRRREFARVPAYFLCDAHTGVASRVPDPPVGGPLSDFHRVGLISRPCGGGGGGGGGVAYAIAELVPMLGTDHATLRLYWSATGLWLSKEVKYAGLGHPESWANDVVISHAQKLWWVDLSCGLLACDPFTEHQDLLFVPLPDGCVPPVAGTENDLIKHRCVTSSGGKLRYIQIHSRLGVPIISVWVLADPEHATWDCECHLPFSEIWSRRWVSRITRKKSLMVAAAHPVHTGMLFFVHGPRQEPIHSGCESKKDD</sequence>
<feature type="domain" description="DUF1618" evidence="1">
    <location>
        <begin position="1949"/>
        <end position="2049"/>
    </location>
</feature>
<reference evidence="2" key="2">
    <citation type="submission" date="2018-04" db="EMBL/GenBank/DDBJ databases">
        <title>OnivRS2 (Oryza nivara Reference Sequence Version 2).</title>
        <authorList>
            <person name="Zhang J."/>
            <person name="Kudrna D."/>
            <person name="Lee S."/>
            <person name="Talag J."/>
            <person name="Rajasekar S."/>
            <person name="Welchert J."/>
            <person name="Hsing Y.-I."/>
            <person name="Wing R.A."/>
        </authorList>
    </citation>
    <scope>NUCLEOTIDE SEQUENCE [LARGE SCALE GENOMIC DNA]</scope>
</reference>
<dbReference type="STRING" id="4536.A0A0E0FJD8"/>
<feature type="domain" description="DUF1618" evidence="1">
    <location>
        <begin position="1547"/>
        <end position="1663"/>
    </location>
</feature>
<dbReference type="Proteomes" id="UP000006591">
    <property type="component" value="Chromosome 1"/>
</dbReference>
<protein>
    <recommendedName>
        <fullName evidence="1">DUF1618 domain-containing protein</fullName>
    </recommendedName>
</protein>
<proteinExistence type="predicted"/>
<dbReference type="PANTHER" id="PTHR33086">
    <property type="entry name" value="OS05G0468200 PROTEIN-RELATED"/>
    <property type="match status" value="1"/>
</dbReference>
<feature type="domain" description="DUF1618" evidence="1">
    <location>
        <begin position="1174"/>
        <end position="1296"/>
    </location>
</feature>
<dbReference type="eggNOG" id="ENOG502R1VC">
    <property type="taxonomic scope" value="Eukaryota"/>
</dbReference>
<evidence type="ECO:0000313" key="3">
    <source>
        <dbReference type="Proteomes" id="UP000006591"/>
    </source>
</evidence>
<dbReference type="EnsemblPlants" id="ONIVA01G11750.1">
    <property type="protein sequence ID" value="ONIVA01G11750.1"/>
    <property type="gene ID" value="ONIVA01G11750"/>
</dbReference>
<dbReference type="InterPro" id="IPR011676">
    <property type="entry name" value="DUF1618"/>
</dbReference>
<name>A0A0E0FJD8_ORYNI</name>
<evidence type="ECO:0000259" key="1">
    <source>
        <dbReference type="Pfam" id="PF07762"/>
    </source>
</evidence>
<dbReference type="Pfam" id="PF07762">
    <property type="entry name" value="DUF1618"/>
    <property type="match status" value="5"/>
</dbReference>